<dbReference type="Pfam" id="PF02880">
    <property type="entry name" value="PGM_PMM_III"/>
    <property type="match status" value="1"/>
</dbReference>
<dbReference type="InterPro" id="IPR005841">
    <property type="entry name" value="Alpha-D-phosphohexomutase_SF"/>
</dbReference>
<dbReference type="Pfam" id="PF02878">
    <property type="entry name" value="PGM_PMM_I"/>
    <property type="match status" value="1"/>
</dbReference>
<evidence type="ECO:0000256" key="3">
    <source>
        <dbReference type="ARBA" id="ARBA00022553"/>
    </source>
</evidence>
<keyword evidence="12" id="KW-1185">Reference proteome</keyword>
<feature type="domain" description="Alpha-D-phosphohexomutase C-terminal" evidence="7">
    <location>
        <begin position="490"/>
        <end position="535"/>
    </location>
</feature>
<dbReference type="Pfam" id="PF02879">
    <property type="entry name" value="PGM_PMM_II"/>
    <property type="match status" value="1"/>
</dbReference>
<feature type="domain" description="Alpha-D-phosphohexomutase alpha/beta/alpha" evidence="10">
    <location>
        <begin position="320"/>
        <end position="444"/>
    </location>
</feature>
<keyword evidence="4" id="KW-0479">Metal-binding</keyword>
<evidence type="ECO:0000259" key="10">
    <source>
        <dbReference type="Pfam" id="PF02880"/>
    </source>
</evidence>
<evidence type="ECO:0000256" key="6">
    <source>
        <dbReference type="ARBA" id="ARBA00023235"/>
    </source>
</evidence>
<feature type="domain" description="Alpha-D-phosphohexomutase alpha/beta/alpha" evidence="8">
    <location>
        <begin position="41"/>
        <end position="184"/>
    </location>
</feature>
<keyword evidence="6" id="KW-0413">Isomerase</keyword>
<dbReference type="InterPro" id="IPR036900">
    <property type="entry name" value="A-D-PHexomutase_C_sf"/>
</dbReference>
<dbReference type="PRINTS" id="PR00509">
    <property type="entry name" value="PGMPMM"/>
</dbReference>
<dbReference type="PANTHER" id="PTHR45745">
    <property type="entry name" value="PHOSPHOMANNOMUTASE 45A"/>
    <property type="match status" value="1"/>
</dbReference>
<dbReference type="InterPro" id="IPR005843">
    <property type="entry name" value="A-D-PHexomutase_C"/>
</dbReference>
<evidence type="ECO:0000259" key="7">
    <source>
        <dbReference type="Pfam" id="PF00408"/>
    </source>
</evidence>
<evidence type="ECO:0000259" key="8">
    <source>
        <dbReference type="Pfam" id="PF02878"/>
    </source>
</evidence>
<dbReference type="InterPro" id="IPR005844">
    <property type="entry name" value="A-D-PHexomutase_a/b/a-I"/>
</dbReference>
<gene>
    <name evidence="11" type="primary">manB</name>
    <name evidence="11" type="ORF">SKUN_00308</name>
</gene>
<dbReference type="SUPFAM" id="SSF55957">
    <property type="entry name" value="Phosphoglucomutase, C-terminal domain"/>
    <property type="match status" value="1"/>
</dbReference>
<dbReference type="PANTHER" id="PTHR45745:SF1">
    <property type="entry name" value="PHOSPHOGLUCOMUTASE 2B-RELATED"/>
    <property type="match status" value="1"/>
</dbReference>
<comment type="similarity">
    <text evidence="2">Belongs to the phosphohexose mutase family.</text>
</comment>
<dbReference type="Proteomes" id="UP000062963">
    <property type="component" value="Chromosome"/>
</dbReference>
<evidence type="ECO:0000313" key="12">
    <source>
        <dbReference type="Proteomes" id="UP000062963"/>
    </source>
</evidence>
<dbReference type="AlphaFoldDB" id="A0A0K2JG61"/>
<reference evidence="11 12" key="1">
    <citation type="journal article" date="2015" name="Genome Announc.">
        <title>Complete Genome Sequence of Spiroplasma kunkelii Strain CR2-3x, Causal Agent of Corn Stunt Disease in Zea mays L.</title>
        <authorList>
            <person name="Davis R.E."/>
            <person name="Shao J."/>
            <person name="Dally E.L."/>
            <person name="Zhao Y."/>
            <person name="Gasparich G.E."/>
            <person name="Gaynor B.J."/>
            <person name="Athey J.C."/>
            <person name="Harrison N.A."/>
            <person name="Donofrio N."/>
        </authorList>
    </citation>
    <scope>NUCLEOTIDE SEQUENCE [LARGE SCALE GENOMIC DNA]</scope>
    <source>
        <strain evidence="11 12">CR2-3x</strain>
    </source>
</reference>
<dbReference type="Pfam" id="PF00408">
    <property type="entry name" value="PGM_PMM_IV"/>
    <property type="match status" value="1"/>
</dbReference>
<evidence type="ECO:0000256" key="4">
    <source>
        <dbReference type="ARBA" id="ARBA00022723"/>
    </source>
</evidence>
<dbReference type="InterPro" id="IPR005846">
    <property type="entry name" value="A-D-PHexomutase_a/b/a-III"/>
</dbReference>
<proteinExistence type="inferred from homology"/>
<sequence>MSYLDNLKLWKDAKNLDPTLATEFQQMSEADLIAAFSDDLEFGTAGLRGLLGPGTGKMNLYTIRRATLAFMQYLRTIYSATDLKSKGIVIGHDNRHFSAEFAQEVANIFASNNIKAILFTNNDLRPTPIVSYTIRKIKALAGVIITASHNSREYNGYKIYDHNGSQFLPVATDIIGENYLKIKEEVFTLTLNPDSTLITYVAKEVEDNYVSDVKAMHFYPNQKRNIKIVFSNLHGTSKEWTPRILKECGYDVTIVEEQFDNDPNFTFAPNPNPELTECYDLALKYAKKINADVIILNDPDADRLGIGVKIKDYEYYLMTGNETAPVLIEYLFSHYQRQKTLPKNGVMYNTFVTGNLSDKVAESYGVQVIKTLTGFKWIGDQMSKAADKGLEFLFGFEEAYGYVLKDITRDKDGIQSSLVLAEACWYYHNQGKTLYDVLVEQYNKFGFFYCKTVNLVRDGIDGKKIINNMLKKLRQKTITSLEKIKCIKKEDYLYGLYEMPGQDLLKFYFADGSWFAVRASGTEPKIKFYFVCVDKTNEEAKRKMEAMYQELETNYLKE</sequence>
<evidence type="ECO:0000259" key="9">
    <source>
        <dbReference type="Pfam" id="PF02879"/>
    </source>
</evidence>
<keyword evidence="5" id="KW-0460">Magnesium</keyword>
<evidence type="ECO:0000256" key="2">
    <source>
        <dbReference type="ARBA" id="ARBA00010231"/>
    </source>
</evidence>
<keyword evidence="3" id="KW-0597">Phosphoprotein</keyword>
<organism evidence="11 12">
    <name type="scientific">Spiroplasma kunkelii CR2-3x</name>
    <dbReference type="NCBI Taxonomy" id="273035"/>
    <lineage>
        <taxon>Bacteria</taxon>
        <taxon>Bacillati</taxon>
        <taxon>Mycoplasmatota</taxon>
        <taxon>Mollicutes</taxon>
        <taxon>Entomoplasmatales</taxon>
        <taxon>Spiroplasmataceae</taxon>
        <taxon>Spiroplasma</taxon>
    </lineage>
</organism>
<dbReference type="GO" id="GO:0005975">
    <property type="term" value="P:carbohydrate metabolic process"/>
    <property type="evidence" value="ECO:0007669"/>
    <property type="project" value="InterPro"/>
</dbReference>
<dbReference type="InterPro" id="IPR016055">
    <property type="entry name" value="A-D-PHexomutase_a/b/a-I/II/III"/>
</dbReference>
<dbReference type="InterPro" id="IPR005845">
    <property type="entry name" value="A-D-PHexomutase_a/b/a-II"/>
</dbReference>
<dbReference type="GO" id="GO:0006166">
    <property type="term" value="P:purine ribonucleoside salvage"/>
    <property type="evidence" value="ECO:0007669"/>
    <property type="project" value="TreeGrafter"/>
</dbReference>
<name>A0A0K2JG61_SPIKU</name>
<dbReference type="SUPFAM" id="SSF53738">
    <property type="entry name" value="Phosphoglucomutase, first 3 domains"/>
    <property type="match status" value="3"/>
</dbReference>
<dbReference type="STRING" id="273035.SKUN_00308"/>
<dbReference type="Gene3D" id="3.30.310.50">
    <property type="entry name" value="Alpha-D-phosphohexomutase, C-terminal domain"/>
    <property type="match status" value="1"/>
</dbReference>
<evidence type="ECO:0000256" key="5">
    <source>
        <dbReference type="ARBA" id="ARBA00022842"/>
    </source>
</evidence>
<protein>
    <submittedName>
        <fullName evidence="11">Phosphoglucomutase/phosphomannomutase</fullName>
    </submittedName>
</protein>
<evidence type="ECO:0000256" key="1">
    <source>
        <dbReference type="ARBA" id="ARBA00001946"/>
    </source>
</evidence>
<dbReference type="OrthoDB" id="9806956at2"/>
<comment type="cofactor">
    <cofactor evidence="1">
        <name>Mg(2+)</name>
        <dbReference type="ChEBI" id="CHEBI:18420"/>
    </cofactor>
</comment>
<dbReference type="KEGG" id="skn:SKUN_00308"/>
<accession>A0A0K2JG61</accession>
<dbReference type="PATRIC" id="fig|273035.7.peg.364"/>
<dbReference type="Gene3D" id="3.40.120.10">
    <property type="entry name" value="Alpha-D-Glucose-1,6-Bisphosphate, subunit A, domain 3"/>
    <property type="match status" value="3"/>
</dbReference>
<evidence type="ECO:0000313" key="11">
    <source>
        <dbReference type="EMBL" id="ALA97226.1"/>
    </source>
</evidence>
<feature type="domain" description="Alpha-D-phosphohexomutase alpha/beta/alpha" evidence="9">
    <location>
        <begin position="208"/>
        <end position="306"/>
    </location>
</feature>
<dbReference type="CDD" id="cd05799">
    <property type="entry name" value="PGM2"/>
    <property type="match status" value="1"/>
</dbReference>
<dbReference type="GO" id="GO:0046872">
    <property type="term" value="F:metal ion binding"/>
    <property type="evidence" value="ECO:0007669"/>
    <property type="project" value="UniProtKB-KW"/>
</dbReference>
<dbReference type="GO" id="GO:0008973">
    <property type="term" value="F:phosphopentomutase activity"/>
    <property type="evidence" value="ECO:0007669"/>
    <property type="project" value="TreeGrafter"/>
</dbReference>
<dbReference type="EMBL" id="CP010899">
    <property type="protein sequence ID" value="ALA97226.1"/>
    <property type="molecule type" value="Genomic_DNA"/>
</dbReference>
<dbReference type="RefSeq" id="WP_053390557.1">
    <property type="nucleotide sequence ID" value="NZ_CP010899.1"/>
</dbReference>